<dbReference type="SUPFAM" id="SSF48726">
    <property type="entry name" value="Immunoglobulin"/>
    <property type="match status" value="3"/>
</dbReference>
<protein>
    <submittedName>
        <fullName evidence="9">Selection and upkeep of intraepithelial T-cells protein 2-like isoform X1</fullName>
    </submittedName>
</protein>
<feature type="transmembrane region" description="Helical" evidence="5">
    <location>
        <begin position="349"/>
        <end position="375"/>
    </location>
</feature>
<evidence type="ECO:0000256" key="5">
    <source>
        <dbReference type="SAM" id="Phobius"/>
    </source>
</evidence>
<dbReference type="InParanoid" id="A0A6P8X7T6"/>
<sequence length="427" mass="47302">MMKQLPLLLLFSLLTGNSSACTNADSKVISTEGTDVILPCSPSTRENLQNKLFDWKKLGQGGATHHEVFMWDSAVHYDDHSGQSEQFKGRVSHFQNELQHGNASIVIRETKVTDSGSYSCGFPKLQPREEFCIELVVNPILTVRTIPGASPEPSVTILEETKDWSLLQCLVRGSFPEPKVEWRNSSGNILPADEPLVSKTEDRYSVTLNITVTKTDRYQCVATQEEIKHQTRPAHIYVLLNGAASKPSVTILEEAKDWSLLQCEILGAFPKPLLQWTDSSGTTLNTEEPQVSERGGSYDVILNITVTKTDHYQCVATQEEIKHQSKPAHIYVSLSGEEPERRSGSITGWIILSAVLGAVLFVVLVVLVVGGIVVVRVVSKDRNKLNQLNEKIEKLEDDQKKTSSQDTLPADSVADPPENKILLESDQ</sequence>
<feature type="chain" id="PRO_5027933117" evidence="6">
    <location>
        <begin position="21"/>
        <end position="427"/>
    </location>
</feature>
<accession>A0A6P8X7T6</accession>
<evidence type="ECO:0000256" key="4">
    <source>
        <dbReference type="SAM" id="MobiDB-lite"/>
    </source>
</evidence>
<evidence type="ECO:0000259" key="7">
    <source>
        <dbReference type="PROSITE" id="PS50835"/>
    </source>
</evidence>
<evidence type="ECO:0000256" key="1">
    <source>
        <dbReference type="ARBA" id="ARBA00004370"/>
    </source>
</evidence>
<feature type="signal peptide" evidence="6">
    <location>
        <begin position="1"/>
        <end position="20"/>
    </location>
</feature>
<comment type="subcellular location">
    <subcellularLocation>
        <location evidence="1">Membrane</location>
    </subcellularLocation>
</comment>
<keyword evidence="5" id="KW-0812">Transmembrane</keyword>
<reference evidence="9" key="1">
    <citation type="submission" date="2025-08" db="UniProtKB">
        <authorList>
            <consortium name="RefSeq"/>
        </authorList>
    </citation>
    <scope>IDENTIFICATION</scope>
</reference>
<evidence type="ECO:0000256" key="6">
    <source>
        <dbReference type="SAM" id="SignalP"/>
    </source>
</evidence>
<dbReference type="RefSeq" id="XP_034096087.1">
    <property type="nucleotide sequence ID" value="XM_034240196.1"/>
</dbReference>
<keyword evidence="3" id="KW-0393">Immunoglobulin domain</keyword>
<dbReference type="GO" id="GO:0050852">
    <property type="term" value="P:T cell receptor signaling pathway"/>
    <property type="evidence" value="ECO:0007669"/>
    <property type="project" value="TreeGrafter"/>
</dbReference>
<dbReference type="KEGG" id="gacu:117562378"/>
<dbReference type="Pfam" id="PF22705">
    <property type="entry name" value="C2-set_3"/>
    <property type="match status" value="2"/>
</dbReference>
<keyword evidence="5" id="KW-1133">Transmembrane helix</keyword>
<dbReference type="InterPro" id="IPR050504">
    <property type="entry name" value="IgSF_BTN/MOG"/>
</dbReference>
<evidence type="ECO:0000256" key="2">
    <source>
        <dbReference type="ARBA" id="ARBA00023136"/>
    </source>
</evidence>
<gene>
    <name evidence="9" type="primary">LOC117562378</name>
</gene>
<dbReference type="Proteomes" id="UP000515161">
    <property type="component" value="Unplaced"/>
</dbReference>
<evidence type="ECO:0000313" key="9">
    <source>
        <dbReference type="RefSeq" id="XP_034096087.1"/>
    </source>
</evidence>
<dbReference type="PANTHER" id="PTHR24100">
    <property type="entry name" value="BUTYROPHILIN"/>
    <property type="match status" value="1"/>
</dbReference>
<feature type="domain" description="Ig-like" evidence="7">
    <location>
        <begin position="147"/>
        <end position="237"/>
    </location>
</feature>
<dbReference type="PROSITE" id="PS50835">
    <property type="entry name" value="IG_LIKE"/>
    <property type="match status" value="3"/>
</dbReference>
<feature type="region of interest" description="Disordered" evidence="4">
    <location>
        <begin position="395"/>
        <end position="427"/>
    </location>
</feature>
<dbReference type="InterPro" id="IPR007110">
    <property type="entry name" value="Ig-like_dom"/>
</dbReference>
<dbReference type="OrthoDB" id="9049620at2759"/>
<feature type="domain" description="Ig-like" evidence="7">
    <location>
        <begin position="6"/>
        <end position="120"/>
    </location>
</feature>
<keyword evidence="2 5" id="KW-0472">Membrane</keyword>
<dbReference type="InterPro" id="IPR013783">
    <property type="entry name" value="Ig-like_fold"/>
</dbReference>
<evidence type="ECO:0000313" key="8">
    <source>
        <dbReference type="Proteomes" id="UP000515161"/>
    </source>
</evidence>
<organism evidence="8 9">
    <name type="scientific">Gymnodraco acuticeps</name>
    <name type="common">Antarctic dragonfish</name>
    <dbReference type="NCBI Taxonomy" id="8218"/>
    <lineage>
        <taxon>Eukaryota</taxon>
        <taxon>Metazoa</taxon>
        <taxon>Chordata</taxon>
        <taxon>Craniata</taxon>
        <taxon>Vertebrata</taxon>
        <taxon>Euteleostomi</taxon>
        <taxon>Actinopterygii</taxon>
        <taxon>Neopterygii</taxon>
        <taxon>Teleostei</taxon>
        <taxon>Neoteleostei</taxon>
        <taxon>Acanthomorphata</taxon>
        <taxon>Eupercaria</taxon>
        <taxon>Perciformes</taxon>
        <taxon>Notothenioidei</taxon>
        <taxon>Bathydraconidae</taxon>
        <taxon>Gymnodraco</taxon>
    </lineage>
</organism>
<dbReference type="GO" id="GO:0009897">
    <property type="term" value="C:external side of plasma membrane"/>
    <property type="evidence" value="ECO:0007669"/>
    <property type="project" value="TreeGrafter"/>
</dbReference>
<dbReference type="Gene3D" id="2.60.40.10">
    <property type="entry name" value="Immunoglobulins"/>
    <property type="match status" value="3"/>
</dbReference>
<keyword evidence="6" id="KW-0732">Signal</keyword>
<dbReference type="AlphaFoldDB" id="A0A6P8X7T6"/>
<proteinExistence type="predicted"/>
<dbReference type="Pfam" id="PF07686">
    <property type="entry name" value="V-set"/>
    <property type="match status" value="1"/>
</dbReference>
<feature type="compositionally biased region" description="Basic and acidic residues" evidence="4">
    <location>
        <begin position="417"/>
        <end position="427"/>
    </location>
</feature>
<dbReference type="InterPro" id="IPR036179">
    <property type="entry name" value="Ig-like_dom_sf"/>
</dbReference>
<keyword evidence="8" id="KW-1185">Reference proteome</keyword>
<feature type="domain" description="Ig-like" evidence="7">
    <location>
        <begin position="247"/>
        <end position="333"/>
    </location>
</feature>
<evidence type="ECO:0000256" key="3">
    <source>
        <dbReference type="ARBA" id="ARBA00023319"/>
    </source>
</evidence>
<dbReference type="PANTHER" id="PTHR24100:SF151">
    <property type="entry name" value="ICOS LIGAND"/>
    <property type="match status" value="1"/>
</dbReference>
<dbReference type="GO" id="GO:0005102">
    <property type="term" value="F:signaling receptor binding"/>
    <property type="evidence" value="ECO:0007669"/>
    <property type="project" value="TreeGrafter"/>
</dbReference>
<name>A0A6P8X7T6_GYMAC</name>
<dbReference type="InterPro" id="IPR053896">
    <property type="entry name" value="BTN3A2-like_Ig-C"/>
</dbReference>
<dbReference type="GeneID" id="117562378"/>
<dbReference type="InterPro" id="IPR013106">
    <property type="entry name" value="Ig_V-set"/>
</dbReference>
<dbReference type="GO" id="GO:0001817">
    <property type="term" value="P:regulation of cytokine production"/>
    <property type="evidence" value="ECO:0007669"/>
    <property type="project" value="TreeGrafter"/>
</dbReference>